<evidence type="ECO:0000313" key="7">
    <source>
        <dbReference type="EMBL" id="SDE83476.1"/>
    </source>
</evidence>
<keyword evidence="3" id="KW-0964">Secreted</keyword>
<evidence type="ECO:0000313" key="8">
    <source>
        <dbReference type="Proteomes" id="UP000199412"/>
    </source>
</evidence>
<evidence type="ECO:0000256" key="2">
    <source>
        <dbReference type="ARBA" id="ARBA00005558"/>
    </source>
</evidence>
<dbReference type="SUPFAM" id="SSF69255">
    <property type="entry name" value="gp5 N-terminal domain-like"/>
    <property type="match status" value="1"/>
</dbReference>
<dbReference type="RefSeq" id="WP_176793785.1">
    <property type="nucleotide sequence ID" value="NZ_FNAP01000013.1"/>
</dbReference>
<feature type="domain" description="Gp5/Type VI secretion system Vgr C-terminal trimerisation" evidence="6">
    <location>
        <begin position="473"/>
        <end position="576"/>
    </location>
</feature>
<dbReference type="InterPro" id="IPR006531">
    <property type="entry name" value="Gp5/Vgr_OB"/>
</dbReference>
<dbReference type="InterPro" id="IPR017847">
    <property type="entry name" value="T6SS_RhsGE_Vgr_subset"/>
</dbReference>
<dbReference type="SUPFAM" id="SSF69349">
    <property type="entry name" value="Phage fibre proteins"/>
    <property type="match status" value="1"/>
</dbReference>
<dbReference type="Proteomes" id="UP000199412">
    <property type="component" value="Unassembled WGS sequence"/>
</dbReference>
<reference evidence="7 8" key="1">
    <citation type="submission" date="2016-10" db="EMBL/GenBank/DDBJ databases">
        <authorList>
            <person name="de Groot N.N."/>
        </authorList>
    </citation>
    <scope>NUCLEOTIDE SEQUENCE [LARGE SCALE GENOMIC DNA]</scope>
    <source>
        <strain evidence="7 8">ATCC 700224</strain>
    </source>
</reference>
<comment type="similarity">
    <text evidence="2">Belongs to the VgrG protein family.</text>
</comment>
<evidence type="ECO:0000259" key="6">
    <source>
        <dbReference type="Pfam" id="PF22178"/>
    </source>
</evidence>
<dbReference type="GO" id="GO:0005576">
    <property type="term" value="C:extracellular region"/>
    <property type="evidence" value="ECO:0007669"/>
    <property type="project" value="UniProtKB-SubCell"/>
</dbReference>
<dbReference type="InterPro" id="IPR006533">
    <property type="entry name" value="T6SS_Vgr_RhsGE"/>
</dbReference>
<proteinExistence type="inferred from homology"/>
<dbReference type="AlphaFoldDB" id="A0A1G7G5N8"/>
<evidence type="ECO:0000256" key="4">
    <source>
        <dbReference type="SAM" id="MobiDB-lite"/>
    </source>
</evidence>
<organism evidence="7 8">
    <name type="scientific">Rhodospira trueperi</name>
    <dbReference type="NCBI Taxonomy" id="69960"/>
    <lineage>
        <taxon>Bacteria</taxon>
        <taxon>Pseudomonadati</taxon>
        <taxon>Pseudomonadota</taxon>
        <taxon>Alphaproteobacteria</taxon>
        <taxon>Rhodospirillales</taxon>
        <taxon>Rhodospirillaceae</taxon>
        <taxon>Rhodospira</taxon>
    </lineage>
</organism>
<feature type="compositionally biased region" description="Polar residues" evidence="4">
    <location>
        <begin position="469"/>
        <end position="489"/>
    </location>
</feature>
<comment type="subcellular location">
    <subcellularLocation>
        <location evidence="1">Secreted</location>
    </subcellularLocation>
</comment>
<dbReference type="Gene3D" id="2.30.110.50">
    <property type="match status" value="1"/>
</dbReference>
<evidence type="ECO:0000256" key="3">
    <source>
        <dbReference type="ARBA" id="ARBA00022525"/>
    </source>
</evidence>
<dbReference type="Gene3D" id="2.40.50.230">
    <property type="entry name" value="Gp5 N-terminal domain"/>
    <property type="match status" value="1"/>
</dbReference>
<sequence>MSGLQIKEGDRYLRLRTPLGPDELILTRLEGEEAISDLFRFQFEMVSPNEGLGAKDLLGKRVTGIVRRPTDEEPRYFSGMVTSFGRGPMFTRNYRYYACEIRPWFWFLTKTTDCRIFQDRDIIEIAEKIFGEHGFSDYDFGGVKSKPPKRTYCVQYRETDYDFISRLFAEEGFYYYFKHEDQKHTLMVADSSSGYGDTFNDKVPFRAQETLTNVISRWQAAENYITGTWTQRDYDFKKPSADLTTTTRTVKPVSGLDKWEIYDYPGRYFEKGRGDAFTRKRMELSERDFELTEGESDCPGFYSGARFTLSDHEVESETGTEHALTRVSHLSHDYTQVSGDADPPIYRNSFVCMPADVVFRPDRPHHKPVVAGPQTAVVVGPSGEEIYTDEHGRVKVQFHWDREGKEDEKSSCWIRVSQPWAGRRWGGIFIPRIGMEVIVDFFEGDADRPIVTGYVYNGENPVPYELPANKTQSGFKTRSSKNGGESNFNELRFEDKKGEEQVYVHAEKNMDRVVENDDTLDVGHDQTIEIERHRTETVKTGNETVDVDQGNRTITLGQGNDKLHLKMGNHTTKIDLGKSEHEAMQSIELKVGQSSVKLDQSGVTIKGMQINIKGQVTTNVEAVMTTVKGNGVLTLQGGIVKIN</sequence>
<dbReference type="Gene3D" id="3.55.50.10">
    <property type="entry name" value="Baseplate protein-like domains"/>
    <property type="match status" value="1"/>
</dbReference>
<feature type="region of interest" description="Disordered" evidence="4">
    <location>
        <begin position="466"/>
        <end position="489"/>
    </location>
</feature>
<feature type="domain" description="Gp5/Type VI secretion system Vgr protein OB-fold" evidence="5">
    <location>
        <begin position="388"/>
        <end position="456"/>
    </location>
</feature>
<dbReference type="NCBIfam" id="TIGR03361">
    <property type="entry name" value="VI_Rhs_Vgr"/>
    <property type="match status" value="1"/>
</dbReference>
<name>A0A1G7G5N8_9PROT</name>
<dbReference type="InterPro" id="IPR050708">
    <property type="entry name" value="T6SS_VgrG/RHS"/>
</dbReference>
<dbReference type="SUPFAM" id="SSF69279">
    <property type="entry name" value="Phage tail proteins"/>
    <property type="match status" value="2"/>
</dbReference>
<evidence type="ECO:0000259" key="5">
    <source>
        <dbReference type="Pfam" id="PF04717"/>
    </source>
</evidence>
<dbReference type="EMBL" id="FNAP01000013">
    <property type="protein sequence ID" value="SDE83476.1"/>
    <property type="molecule type" value="Genomic_DNA"/>
</dbReference>
<dbReference type="InterPro" id="IPR054030">
    <property type="entry name" value="Gp5_Vgr_C"/>
</dbReference>
<dbReference type="Pfam" id="PF04717">
    <property type="entry name" value="Phage_base_V"/>
    <property type="match status" value="1"/>
</dbReference>
<dbReference type="STRING" id="69960.SAMN05421720_11399"/>
<evidence type="ECO:0000256" key="1">
    <source>
        <dbReference type="ARBA" id="ARBA00004613"/>
    </source>
</evidence>
<keyword evidence="8" id="KW-1185">Reference proteome</keyword>
<accession>A0A1G7G5N8</accession>
<dbReference type="NCBIfam" id="TIGR01646">
    <property type="entry name" value="vgr_GE"/>
    <property type="match status" value="1"/>
</dbReference>
<protein>
    <submittedName>
        <fullName evidence="7">Type VI secretion system secreted protein VgrG</fullName>
    </submittedName>
</protein>
<dbReference type="InterPro" id="IPR037026">
    <property type="entry name" value="Vgr_OB-fold_dom_sf"/>
</dbReference>
<dbReference type="Gene3D" id="4.10.220.110">
    <property type="match status" value="1"/>
</dbReference>
<dbReference type="PANTHER" id="PTHR32305:SF15">
    <property type="entry name" value="PROTEIN RHSA-RELATED"/>
    <property type="match status" value="1"/>
</dbReference>
<dbReference type="Pfam" id="PF22178">
    <property type="entry name" value="Gp5_trimer_C"/>
    <property type="match status" value="1"/>
</dbReference>
<gene>
    <name evidence="7" type="ORF">SAMN05421720_11399</name>
</gene>
<dbReference type="Pfam" id="PF05954">
    <property type="entry name" value="Phage_GPD"/>
    <property type="match status" value="1"/>
</dbReference>
<dbReference type="PANTHER" id="PTHR32305">
    <property type="match status" value="1"/>
</dbReference>